<keyword evidence="3" id="KW-0234">DNA repair</keyword>
<comment type="similarity">
    <text evidence="3">Belongs to the prokaryotic Ku family.</text>
</comment>
<comment type="subunit">
    <text evidence="3">Homodimer. Interacts with LigD.</text>
</comment>
<dbReference type="EMBL" id="LT629695">
    <property type="protein sequence ID" value="SDH17155.1"/>
    <property type="molecule type" value="Genomic_DNA"/>
</dbReference>
<dbReference type="CDD" id="cd00789">
    <property type="entry name" value="KU_like"/>
    <property type="match status" value="1"/>
</dbReference>
<organism evidence="6 7">
    <name type="scientific">Agrococcus jejuensis</name>
    <dbReference type="NCBI Taxonomy" id="399736"/>
    <lineage>
        <taxon>Bacteria</taxon>
        <taxon>Bacillati</taxon>
        <taxon>Actinomycetota</taxon>
        <taxon>Actinomycetes</taxon>
        <taxon>Micrococcales</taxon>
        <taxon>Microbacteriaceae</taxon>
        <taxon>Agrococcus</taxon>
    </lineage>
</organism>
<dbReference type="GO" id="GO:0006303">
    <property type="term" value="P:double-strand break repair via nonhomologous end joining"/>
    <property type="evidence" value="ECO:0007669"/>
    <property type="project" value="UniProtKB-UniRule"/>
</dbReference>
<comment type="function">
    <text evidence="3">With LigD forms a non-homologous end joining (NHEJ) DNA repair enzyme, which repairs dsDNA breaks with reduced fidelity. Binds linear dsDNA with 5'- and 3'- overhangs but not closed circular dsDNA nor ssDNA. Recruits and stimulates the ligase activity of LigD.</text>
</comment>
<dbReference type="OrthoDB" id="9795084at2"/>
<dbReference type="AlphaFoldDB" id="A0A1G8A836"/>
<evidence type="ECO:0000256" key="4">
    <source>
        <dbReference type="SAM" id="MobiDB-lite"/>
    </source>
</evidence>
<keyword evidence="2 3" id="KW-0233">DNA recombination</keyword>
<dbReference type="InterPro" id="IPR006164">
    <property type="entry name" value="DNA_bd_Ku70/Ku80"/>
</dbReference>
<dbReference type="GO" id="GO:0006310">
    <property type="term" value="P:DNA recombination"/>
    <property type="evidence" value="ECO:0007669"/>
    <property type="project" value="UniProtKB-KW"/>
</dbReference>
<dbReference type="STRING" id="399736.SAMN04489720_0284"/>
<proteinExistence type="inferred from homology"/>
<dbReference type="Gene3D" id="2.40.290.10">
    <property type="match status" value="1"/>
</dbReference>
<feature type="compositionally biased region" description="Basic and acidic residues" evidence="4">
    <location>
        <begin position="255"/>
        <end position="270"/>
    </location>
</feature>
<gene>
    <name evidence="3" type="primary">ku</name>
    <name evidence="6" type="ORF">SAMN04489720_0284</name>
</gene>
<dbReference type="Proteomes" id="UP000198822">
    <property type="component" value="Chromosome I"/>
</dbReference>
<evidence type="ECO:0000256" key="3">
    <source>
        <dbReference type="HAMAP-Rule" id="MF_01875"/>
    </source>
</evidence>
<dbReference type="SMART" id="SM00559">
    <property type="entry name" value="Ku78"/>
    <property type="match status" value="1"/>
</dbReference>
<dbReference type="InterPro" id="IPR016194">
    <property type="entry name" value="SPOC-like_C_dom_sf"/>
</dbReference>
<dbReference type="RefSeq" id="WP_092501785.1">
    <property type="nucleotide sequence ID" value="NZ_LT629695.1"/>
</dbReference>
<dbReference type="SUPFAM" id="SSF100939">
    <property type="entry name" value="SPOC domain-like"/>
    <property type="match status" value="1"/>
</dbReference>
<dbReference type="NCBIfam" id="TIGR02772">
    <property type="entry name" value="Ku_bact"/>
    <property type="match status" value="1"/>
</dbReference>
<dbReference type="FunFam" id="2.40.290.10:FF:000004">
    <property type="entry name" value="Non-homologous end joining protein Ku"/>
    <property type="match status" value="1"/>
</dbReference>
<dbReference type="PANTHER" id="PTHR41251">
    <property type="entry name" value="NON-HOMOLOGOUS END JOINING PROTEIN KU"/>
    <property type="match status" value="1"/>
</dbReference>
<name>A0A1G8A836_9MICO</name>
<dbReference type="PIRSF" id="PIRSF006493">
    <property type="entry name" value="Prok_Ku"/>
    <property type="match status" value="1"/>
</dbReference>
<evidence type="ECO:0000259" key="5">
    <source>
        <dbReference type="SMART" id="SM00559"/>
    </source>
</evidence>
<sequence length="276" mass="31102">MRAMWKGSIAFGLVNVPVKLYSATETHDVRLHQVHDEDGGRIRYQRKCEVCGEVVAYANIDKAYEEDGKTVVLRDDDLAALPVERSREIEVVQFVPSKQIDPIRLEKSYYLEPTGSALKAYTLLRRVLDETARTAIVRISIRQRQRLAVLRVHDDVLMVQTMLWDDEIRAAEFASLDEKPRIPAKELDLAKAIVDQLSGDFAPDEYQDDYQVQLRQLVEAKLEQGDAIDTAATFGEPAEEAEVLDLMEALQRSVERRKAGAAKGTKDSGSKRSKSA</sequence>
<keyword evidence="3" id="KW-0227">DNA damage</keyword>
<dbReference type="HAMAP" id="MF_01875">
    <property type="entry name" value="Prokaryotic_Ku"/>
    <property type="match status" value="1"/>
</dbReference>
<reference evidence="7" key="1">
    <citation type="submission" date="2016-10" db="EMBL/GenBank/DDBJ databases">
        <authorList>
            <person name="Varghese N."/>
            <person name="Submissions S."/>
        </authorList>
    </citation>
    <scope>NUCLEOTIDE SEQUENCE [LARGE SCALE GENOMIC DNA]</scope>
    <source>
        <strain evidence="7">DSM 22002</strain>
    </source>
</reference>
<accession>A0A1G8A836</accession>
<keyword evidence="7" id="KW-1185">Reference proteome</keyword>
<feature type="domain" description="Ku" evidence="5">
    <location>
        <begin position="52"/>
        <end position="179"/>
    </location>
</feature>
<evidence type="ECO:0000313" key="7">
    <source>
        <dbReference type="Proteomes" id="UP000198822"/>
    </source>
</evidence>
<feature type="region of interest" description="Disordered" evidence="4">
    <location>
        <begin position="255"/>
        <end position="276"/>
    </location>
</feature>
<dbReference type="GO" id="GO:0003690">
    <property type="term" value="F:double-stranded DNA binding"/>
    <property type="evidence" value="ECO:0007669"/>
    <property type="project" value="UniProtKB-UniRule"/>
</dbReference>
<dbReference type="InterPro" id="IPR009187">
    <property type="entry name" value="Prok_Ku"/>
</dbReference>
<dbReference type="Pfam" id="PF02735">
    <property type="entry name" value="Ku"/>
    <property type="match status" value="1"/>
</dbReference>
<evidence type="ECO:0000256" key="2">
    <source>
        <dbReference type="ARBA" id="ARBA00023172"/>
    </source>
</evidence>
<evidence type="ECO:0000313" key="6">
    <source>
        <dbReference type="EMBL" id="SDH17155.1"/>
    </source>
</evidence>
<protein>
    <recommendedName>
        <fullName evidence="3">Non-homologous end joining protein Ku</fullName>
    </recommendedName>
</protein>
<dbReference type="PANTHER" id="PTHR41251:SF1">
    <property type="entry name" value="NON-HOMOLOGOUS END JOINING PROTEIN KU"/>
    <property type="match status" value="1"/>
</dbReference>
<evidence type="ECO:0000256" key="1">
    <source>
        <dbReference type="ARBA" id="ARBA00023125"/>
    </source>
</evidence>
<keyword evidence="1 3" id="KW-0238">DNA-binding</keyword>